<feature type="transmembrane region" description="Helical" evidence="8">
    <location>
        <begin position="258"/>
        <end position="281"/>
    </location>
</feature>
<dbReference type="HOGENOM" id="CLU_056175_2_1_5"/>
<dbReference type="PANTHER" id="PTHR36838:SF3">
    <property type="entry name" value="TRANSPORTER AUXIN EFFLUX CARRIER EC FAMILY"/>
    <property type="match status" value="1"/>
</dbReference>
<feature type="transmembrane region" description="Helical" evidence="8">
    <location>
        <begin position="223"/>
        <end position="246"/>
    </location>
</feature>
<evidence type="ECO:0000256" key="3">
    <source>
        <dbReference type="ARBA" id="ARBA00022448"/>
    </source>
</evidence>
<evidence type="ECO:0000256" key="4">
    <source>
        <dbReference type="ARBA" id="ARBA00022475"/>
    </source>
</evidence>
<feature type="transmembrane region" description="Helical" evidence="8">
    <location>
        <begin position="319"/>
        <end position="340"/>
    </location>
</feature>
<dbReference type="Proteomes" id="UP000005667">
    <property type="component" value="Chromosome"/>
</dbReference>
<gene>
    <name evidence="9" type="ordered locus">AZOLI_2505</name>
</gene>
<feature type="transmembrane region" description="Helical" evidence="8">
    <location>
        <begin position="287"/>
        <end position="307"/>
    </location>
</feature>
<keyword evidence="10" id="KW-1185">Reference proteome</keyword>
<feature type="transmembrane region" description="Helical" evidence="8">
    <location>
        <begin position="153"/>
        <end position="174"/>
    </location>
</feature>
<keyword evidence="6 8" id="KW-1133">Transmembrane helix</keyword>
<keyword evidence="7 8" id="KW-0472">Membrane</keyword>
<dbReference type="InterPro" id="IPR004776">
    <property type="entry name" value="Mem_transp_PIN-like"/>
</dbReference>
<dbReference type="Pfam" id="PF03547">
    <property type="entry name" value="Mem_trans"/>
    <property type="match status" value="1"/>
</dbReference>
<keyword evidence="3" id="KW-0813">Transport</keyword>
<evidence type="ECO:0000256" key="2">
    <source>
        <dbReference type="ARBA" id="ARBA00010145"/>
    </source>
</evidence>
<evidence type="ECO:0000256" key="1">
    <source>
        <dbReference type="ARBA" id="ARBA00004651"/>
    </source>
</evidence>
<dbReference type="InterPro" id="IPR038770">
    <property type="entry name" value="Na+/solute_symporter_sf"/>
</dbReference>
<evidence type="ECO:0000256" key="8">
    <source>
        <dbReference type="SAM" id="Phobius"/>
    </source>
</evidence>
<dbReference type="EMBL" id="FQ311868">
    <property type="protein sequence ID" value="CBS87708.1"/>
    <property type="molecule type" value="Genomic_DNA"/>
</dbReference>
<dbReference type="KEGG" id="ali:AZOLI_2505"/>
<comment type="similarity">
    <text evidence="2">Belongs to the auxin efflux carrier (TC 2.A.69) family.</text>
</comment>
<feature type="transmembrane region" description="Helical" evidence="8">
    <location>
        <begin position="195"/>
        <end position="217"/>
    </location>
</feature>
<keyword evidence="4" id="KW-1003">Cell membrane</keyword>
<feature type="transmembrane region" description="Helical" evidence="8">
    <location>
        <begin position="93"/>
        <end position="115"/>
    </location>
</feature>
<evidence type="ECO:0000256" key="7">
    <source>
        <dbReference type="ARBA" id="ARBA00023136"/>
    </source>
</evidence>
<reference evidence="10" key="1">
    <citation type="journal article" date="2011" name="PLoS Genet.">
        <title>Azospirillum genomes reveal transition of bacteria from aquatic to terrestrial environments.</title>
        <authorList>
            <person name="Wisniewski-Dye F."/>
            <person name="Borziak K."/>
            <person name="Khalsa-Moyers G."/>
            <person name="Alexandre G."/>
            <person name="Sukharnikov L.O."/>
            <person name="Wuichet K."/>
            <person name="Hurst G.B."/>
            <person name="McDonald W.H."/>
            <person name="Robertson J.S."/>
            <person name="Barbe V."/>
            <person name="Calteau A."/>
            <person name="Rouy Z."/>
            <person name="Mangenot S."/>
            <person name="Prigent-Combaret C."/>
            <person name="Normand P."/>
            <person name="Boyer M."/>
            <person name="Siguier P."/>
            <person name="Dessaux Y."/>
            <person name="Elmerich C."/>
            <person name="Condemine G."/>
            <person name="Krishnen G."/>
            <person name="Kennedy I."/>
            <person name="Paterson A.H."/>
            <person name="Gonzalez V."/>
            <person name="Mavingui P."/>
            <person name="Zhulin I.B."/>
        </authorList>
    </citation>
    <scope>NUCLEOTIDE SEQUENCE [LARGE SCALE GENOMIC DNA]</scope>
    <source>
        <strain evidence="10">4B</strain>
    </source>
</reference>
<evidence type="ECO:0000313" key="9">
    <source>
        <dbReference type="EMBL" id="CBS87708.1"/>
    </source>
</evidence>
<dbReference type="GO" id="GO:0055085">
    <property type="term" value="P:transmembrane transport"/>
    <property type="evidence" value="ECO:0007669"/>
    <property type="project" value="InterPro"/>
</dbReference>
<feature type="transmembrane region" description="Helical" evidence="8">
    <location>
        <begin position="127"/>
        <end position="147"/>
    </location>
</feature>
<dbReference type="AlphaFoldDB" id="G7Z2W0"/>
<dbReference type="PANTHER" id="PTHR36838">
    <property type="entry name" value="AUXIN EFFLUX CARRIER FAMILY PROTEIN"/>
    <property type="match status" value="1"/>
</dbReference>
<name>G7Z2W0_AZOL4</name>
<comment type="subcellular location">
    <subcellularLocation>
        <location evidence="1">Cell membrane</location>
        <topology evidence="1">Multi-pass membrane protein</topology>
    </subcellularLocation>
</comment>
<evidence type="ECO:0000313" key="10">
    <source>
        <dbReference type="Proteomes" id="UP000005667"/>
    </source>
</evidence>
<keyword evidence="5 8" id="KW-0812">Transmembrane</keyword>
<evidence type="ECO:0000256" key="6">
    <source>
        <dbReference type="ARBA" id="ARBA00022989"/>
    </source>
</evidence>
<sequence>MGGVKGAMLAAEGSVARRDGWLPLLSRIMNVVLNVAFPVFAIILAGFLSGKSKLLGPASSEALNKFVYWMALPPVLFLGTARRSIPEIFNGPFIGAFLGSMLLVYALGAIVGRLLRRERTQIQCMQGLNAAFSNTGYMGIPLFLAAFGPDRLAPTILATVIMSAIMVGIAVVWMEFANSHGNGVGKALRDVGRALAKNPLILSTAAGLAWSALLPGVAVPKPIATFCELMGSPAGPCALFAIGLFLASQRLTAGLAEAGWISALKLLVHPALAWVLTQTLFPMDPFWTGSAVILAALPTGALTFVVATQYQTYVERTSSAILVSTVFSVVTLSALLAVYAPAG</sequence>
<accession>G7Z2W0</accession>
<dbReference type="STRING" id="862719.AZOLI_2505"/>
<proteinExistence type="inferred from homology"/>
<organism evidence="9 10">
    <name type="scientific">Azospirillum lipoferum (strain 4B)</name>
    <dbReference type="NCBI Taxonomy" id="862719"/>
    <lineage>
        <taxon>Bacteria</taxon>
        <taxon>Pseudomonadati</taxon>
        <taxon>Pseudomonadota</taxon>
        <taxon>Alphaproteobacteria</taxon>
        <taxon>Rhodospirillales</taxon>
        <taxon>Azospirillaceae</taxon>
        <taxon>Azospirillum</taxon>
    </lineage>
</organism>
<protein>
    <submittedName>
        <fullName evidence="9">Auxin Efflux Carrier</fullName>
    </submittedName>
</protein>
<dbReference type="Gene3D" id="1.20.1530.20">
    <property type="match status" value="1"/>
</dbReference>
<feature type="transmembrane region" description="Helical" evidence="8">
    <location>
        <begin position="28"/>
        <end position="50"/>
    </location>
</feature>
<dbReference type="GO" id="GO:0005886">
    <property type="term" value="C:plasma membrane"/>
    <property type="evidence" value="ECO:0007669"/>
    <property type="project" value="UniProtKB-SubCell"/>
</dbReference>
<evidence type="ECO:0000256" key="5">
    <source>
        <dbReference type="ARBA" id="ARBA00022692"/>
    </source>
</evidence>